<accession>F9Q7C6</accession>
<organism evidence="3 4">
    <name type="scientific">Haemophilus pittmaniae HK 85</name>
    <dbReference type="NCBI Taxonomy" id="1035188"/>
    <lineage>
        <taxon>Bacteria</taxon>
        <taxon>Pseudomonadati</taxon>
        <taxon>Pseudomonadota</taxon>
        <taxon>Gammaproteobacteria</taxon>
        <taxon>Pasteurellales</taxon>
        <taxon>Pasteurellaceae</taxon>
        <taxon>Haemophilus</taxon>
    </lineage>
</organism>
<feature type="region of interest" description="Disordered" evidence="1">
    <location>
        <begin position="1"/>
        <end position="41"/>
    </location>
</feature>
<evidence type="ECO:0000313" key="4">
    <source>
        <dbReference type="Proteomes" id="UP000006235"/>
    </source>
</evidence>
<dbReference type="InterPro" id="IPR003156">
    <property type="entry name" value="DHHA1_dom"/>
</dbReference>
<dbReference type="AlphaFoldDB" id="F9Q7C6"/>
<dbReference type="Proteomes" id="UP000006235">
    <property type="component" value="Unassembled WGS sequence"/>
</dbReference>
<evidence type="ECO:0000259" key="2">
    <source>
        <dbReference type="Pfam" id="PF02272"/>
    </source>
</evidence>
<dbReference type="Gene3D" id="3.10.310.40">
    <property type="match status" value="1"/>
</dbReference>
<evidence type="ECO:0000313" key="3">
    <source>
        <dbReference type="EMBL" id="EGV06475.1"/>
    </source>
</evidence>
<dbReference type="Pfam" id="PF02272">
    <property type="entry name" value="DHHA1"/>
    <property type="match status" value="1"/>
</dbReference>
<dbReference type="GO" id="GO:0003676">
    <property type="term" value="F:nucleic acid binding"/>
    <property type="evidence" value="ECO:0007669"/>
    <property type="project" value="InterPro"/>
</dbReference>
<dbReference type="STRING" id="1035188.HMPREF9952_0170"/>
<comment type="caution">
    <text evidence="3">The sequence shown here is derived from an EMBL/GenBank/DDBJ whole genome shotgun (WGS) entry which is preliminary data.</text>
</comment>
<feature type="domain" description="DHHA1" evidence="2">
    <location>
        <begin position="2"/>
        <end position="38"/>
    </location>
</feature>
<evidence type="ECO:0000256" key="1">
    <source>
        <dbReference type="SAM" id="MobiDB-lite"/>
    </source>
</evidence>
<protein>
    <submittedName>
        <fullName evidence="3">DHHA1 domain protein</fullName>
    </submittedName>
</protein>
<gene>
    <name evidence="3" type="ORF">HMPREF9952_0170</name>
</gene>
<sequence length="41" mass="4125">MATQVGGKGGGRPDMAMAGGSQPENVGSALEAAEHWLNNNL</sequence>
<proteinExistence type="predicted"/>
<reference evidence="3 4" key="1">
    <citation type="submission" date="2011-07" db="EMBL/GenBank/DDBJ databases">
        <authorList>
            <person name="Harkins D.M."/>
            <person name="Madupu R."/>
            <person name="Durkin A.S."/>
            <person name="Torralba M."/>
            <person name="Methe B."/>
            <person name="Sutton G.G."/>
            <person name="Nelson K.E."/>
        </authorList>
    </citation>
    <scope>NUCLEOTIDE SEQUENCE [LARGE SCALE GENOMIC DNA]</scope>
    <source>
        <strain evidence="3 4">HK 85</strain>
    </source>
</reference>
<name>F9Q7C6_9PAST</name>
<dbReference type="EMBL" id="AFUV01000006">
    <property type="protein sequence ID" value="EGV06475.1"/>
    <property type="molecule type" value="Genomic_DNA"/>
</dbReference>
<feature type="compositionally biased region" description="Gly residues" evidence="1">
    <location>
        <begin position="1"/>
        <end position="12"/>
    </location>
</feature>